<feature type="non-terminal residue" evidence="1">
    <location>
        <position position="1"/>
    </location>
</feature>
<keyword evidence="2" id="KW-1185">Reference proteome</keyword>
<sequence length="295" mass="33470">FLSPQFRVLSPITSPPLPAFRGNPLEIKIMQSYSMNSSVSYGPYIVNKPYTESSLFPKKNPFLCNFVPPNKLALKKQKPLIVKSSIKDLAKTSAVLTNQIFESLASFDTWVVRSLSNLIAFKPKANRLSSGFFEEGDLIQVNHDGNYIVGLVQHIGFWETTLIGPRGLIILQNFKIDKYSIETKTETVGNEKLFGFNTLLNCKTGKPYKFMKEIICVLEKNEIVKDNGEHNVVVNLPNNKIEVVCYVNSSKLQIPQFKSYLEISEQVFADIYNNIYKNKAVVDYLKYLVKSLVVH</sequence>
<dbReference type="AlphaFoldDB" id="A0A4Y7IYA2"/>
<dbReference type="EMBL" id="CM010717">
    <property type="protein sequence ID" value="RZC53587.1"/>
    <property type="molecule type" value="Genomic_DNA"/>
</dbReference>
<evidence type="ECO:0000313" key="2">
    <source>
        <dbReference type="Proteomes" id="UP000316621"/>
    </source>
</evidence>
<accession>A0A4Y7IYA2</accession>
<reference evidence="1 2" key="1">
    <citation type="journal article" date="2018" name="Science">
        <title>The opium poppy genome and morphinan production.</title>
        <authorList>
            <person name="Guo L."/>
            <person name="Winzer T."/>
            <person name="Yang X."/>
            <person name="Li Y."/>
            <person name="Ning Z."/>
            <person name="He Z."/>
            <person name="Teodor R."/>
            <person name="Lu Y."/>
            <person name="Bowser T.A."/>
            <person name="Graham I.A."/>
            <person name="Ye K."/>
        </authorList>
    </citation>
    <scope>NUCLEOTIDE SEQUENCE [LARGE SCALE GENOMIC DNA]</scope>
    <source>
        <strain evidence="2">cv. HN1</strain>
        <tissue evidence="1">Leaves</tissue>
    </source>
</reference>
<dbReference type="Proteomes" id="UP000316621">
    <property type="component" value="Chromosome 3"/>
</dbReference>
<organism evidence="1 2">
    <name type="scientific">Papaver somniferum</name>
    <name type="common">Opium poppy</name>
    <dbReference type="NCBI Taxonomy" id="3469"/>
    <lineage>
        <taxon>Eukaryota</taxon>
        <taxon>Viridiplantae</taxon>
        <taxon>Streptophyta</taxon>
        <taxon>Embryophyta</taxon>
        <taxon>Tracheophyta</taxon>
        <taxon>Spermatophyta</taxon>
        <taxon>Magnoliopsida</taxon>
        <taxon>Ranunculales</taxon>
        <taxon>Papaveraceae</taxon>
        <taxon>Papaveroideae</taxon>
        <taxon>Papaver</taxon>
    </lineage>
</organism>
<evidence type="ECO:0000313" key="1">
    <source>
        <dbReference type="EMBL" id="RZC53587.1"/>
    </source>
</evidence>
<name>A0A4Y7IYA2_PAPSO</name>
<gene>
    <name evidence="1" type="ORF">C5167_012441</name>
</gene>
<protein>
    <submittedName>
        <fullName evidence="1">Uncharacterized protein</fullName>
    </submittedName>
</protein>
<dbReference type="Gramene" id="RZC53587">
    <property type="protein sequence ID" value="RZC53587"/>
    <property type="gene ID" value="C5167_012441"/>
</dbReference>
<proteinExistence type="predicted"/>